<evidence type="ECO:0000259" key="1">
    <source>
        <dbReference type="PROSITE" id="PS50041"/>
    </source>
</evidence>
<dbReference type="InterPro" id="IPR001304">
    <property type="entry name" value="C-type_lectin-like"/>
</dbReference>
<protein>
    <submittedName>
        <fullName evidence="2">Attractin isoform X1</fullName>
    </submittedName>
</protein>
<dbReference type="EMBL" id="QBIY01001794">
    <property type="protein sequence ID" value="RXN39354.1"/>
    <property type="molecule type" value="Genomic_DNA"/>
</dbReference>
<dbReference type="Pfam" id="PF00059">
    <property type="entry name" value="Lectin_C"/>
    <property type="match status" value="1"/>
</dbReference>
<evidence type="ECO:0000313" key="3">
    <source>
        <dbReference type="Proteomes" id="UP000290572"/>
    </source>
</evidence>
<dbReference type="Proteomes" id="UP000290572">
    <property type="component" value="Unassembled WGS sequence"/>
</dbReference>
<gene>
    <name evidence="2" type="ORF">ROHU_000260</name>
</gene>
<dbReference type="InterPro" id="IPR050111">
    <property type="entry name" value="C-type_lectin/snaclec_domain"/>
</dbReference>
<dbReference type="InterPro" id="IPR016186">
    <property type="entry name" value="C-type_lectin-like/link_sf"/>
</dbReference>
<organism evidence="2 3">
    <name type="scientific">Labeo rohita</name>
    <name type="common">Indian major carp</name>
    <name type="synonym">Cyprinus rohita</name>
    <dbReference type="NCBI Taxonomy" id="84645"/>
    <lineage>
        <taxon>Eukaryota</taxon>
        <taxon>Metazoa</taxon>
        <taxon>Chordata</taxon>
        <taxon>Craniata</taxon>
        <taxon>Vertebrata</taxon>
        <taxon>Euteleostomi</taxon>
        <taxon>Actinopterygii</taxon>
        <taxon>Neopterygii</taxon>
        <taxon>Teleostei</taxon>
        <taxon>Ostariophysi</taxon>
        <taxon>Cypriniformes</taxon>
        <taxon>Cyprinidae</taxon>
        <taxon>Labeoninae</taxon>
        <taxon>Labeonini</taxon>
        <taxon>Labeo</taxon>
    </lineage>
</organism>
<dbReference type="SUPFAM" id="SSF56436">
    <property type="entry name" value="C-type lectin-like"/>
    <property type="match status" value="1"/>
</dbReference>
<keyword evidence="3" id="KW-1185">Reference proteome</keyword>
<dbReference type="STRING" id="84645.A0A498P752"/>
<reference evidence="2 3" key="1">
    <citation type="submission" date="2018-03" db="EMBL/GenBank/DDBJ databases">
        <title>Draft genome sequence of Rohu Carp (Labeo rohita).</title>
        <authorList>
            <person name="Das P."/>
            <person name="Kushwaha B."/>
            <person name="Joshi C.G."/>
            <person name="Kumar D."/>
            <person name="Nagpure N.S."/>
            <person name="Sahoo L."/>
            <person name="Das S.P."/>
            <person name="Bit A."/>
            <person name="Patnaik S."/>
            <person name="Meher P.K."/>
            <person name="Jayasankar P."/>
            <person name="Koringa P.G."/>
            <person name="Patel N.V."/>
            <person name="Hinsu A.T."/>
            <person name="Kumar R."/>
            <person name="Pandey M."/>
            <person name="Agarwal S."/>
            <person name="Srivastava S."/>
            <person name="Singh M."/>
            <person name="Iquebal M.A."/>
            <person name="Jaiswal S."/>
            <person name="Angadi U.B."/>
            <person name="Kumar N."/>
            <person name="Raza M."/>
            <person name="Shah T.M."/>
            <person name="Rai A."/>
            <person name="Jena J.K."/>
        </authorList>
    </citation>
    <scope>NUCLEOTIDE SEQUENCE [LARGE SCALE GENOMIC DNA]</scope>
    <source>
        <strain evidence="2">DASCIFA01</strain>
        <tissue evidence="2">Testis</tissue>
    </source>
</reference>
<accession>A0A498P752</accession>
<sequence length="126" mass="13872">MVGNSCLKLITAKDSYDNAKLACRSHQAVLASLTTQKKVQFVLKEMHNRSLQSKAVITPWVGLRKINVSYWCWEDMSPFTNSTLQWLPGEPSDAGFCGYLAEPAFNGLKAATCVNSVNGSLCERPS</sequence>
<dbReference type="PROSITE" id="PS50041">
    <property type="entry name" value="C_TYPE_LECTIN_2"/>
    <property type="match status" value="1"/>
</dbReference>
<feature type="domain" description="C-type lectin" evidence="1">
    <location>
        <begin position="2"/>
        <end position="123"/>
    </location>
</feature>
<dbReference type="AlphaFoldDB" id="A0A498P752"/>
<dbReference type="Gene3D" id="3.10.100.10">
    <property type="entry name" value="Mannose-Binding Protein A, subunit A"/>
    <property type="match status" value="1"/>
</dbReference>
<dbReference type="PANTHER" id="PTHR22803">
    <property type="entry name" value="MANNOSE, PHOSPHOLIPASE, LECTIN RECEPTOR RELATED"/>
    <property type="match status" value="1"/>
</dbReference>
<dbReference type="SMART" id="SM00034">
    <property type="entry name" value="CLECT"/>
    <property type="match status" value="1"/>
</dbReference>
<evidence type="ECO:0000313" key="2">
    <source>
        <dbReference type="EMBL" id="RXN39354.1"/>
    </source>
</evidence>
<dbReference type="InterPro" id="IPR016187">
    <property type="entry name" value="CTDL_fold"/>
</dbReference>
<name>A0A498P752_LABRO</name>
<proteinExistence type="predicted"/>
<comment type="caution">
    <text evidence="2">The sequence shown here is derived from an EMBL/GenBank/DDBJ whole genome shotgun (WGS) entry which is preliminary data.</text>
</comment>